<dbReference type="InterPro" id="IPR051219">
    <property type="entry name" value="Heterochromatin_chromo-domain"/>
</dbReference>
<dbReference type="InterPro" id="IPR000953">
    <property type="entry name" value="Chromo/chromo_shadow_dom"/>
</dbReference>
<evidence type="ECO:0000256" key="2">
    <source>
        <dbReference type="ARBA" id="ARBA00023242"/>
    </source>
</evidence>
<dbReference type="SMART" id="SM00298">
    <property type="entry name" value="CHROMO"/>
    <property type="match status" value="1"/>
</dbReference>
<keyword evidence="4" id="KW-0472">Membrane</keyword>
<evidence type="ECO:0000313" key="5">
    <source>
        <dbReference type="EMBL" id="CAB4003726.1"/>
    </source>
</evidence>
<name>A0A7D9E948_PARCT</name>
<dbReference type="Proteomes" id="UP001152795">
    <property type="component" value="Unassembled WGS sequence"/>
</dbReference>
<feature type="region of interest" description="Disordered" evidence="3">
    <location>
        <begin position="120"/>
        <end position="144"/>
    </location>
</feature>
<dbReference type="PANTHER" id="PTHR22812">
    <property type="entry name" value="CHROMOBOX PROTEIN"/>
    <property type="match status" value="1"/>
</dbReference>
<dbReference type="SUPFAM" id="SSF54160">
    <property type="entry name" value="Chromo domain-like"/>
    <property type="match status" value="1"/>
</dbReference>
<dbReference type="InterPro" id="IPR016197">
    <property type="entry name" value="Chromo-like_dom_sf"/>
</dbReference>
<dbReference type="CDD" id="cd00024">
    <property type="entry name" value="CD_CSD"/>
    <property type="match status" value="1"/>
</dbReference>
<feature type="compositionally biased region" description="Basic and acidic residues" evidence="3">
    <location>
        <begin position="127"/>
        <end position="140"/>
    </location>
</feature>
<sequence>MVRISESESQDSDDELYEVEKIVAKRKRQGKVEFLIKWRGYKSDENSWEPEEHLVGCSNMIREYNKNEKEIITSFSKTRQSRVNGQLKKSPEPKSIGSLDDDLAKYRILHQISSPPVSSYLGKRTKHSEMKPTREEKPPIKDNTSVTNKKSILKILAAITLFILLILALVQPVGIRSKISGTVNT</sequence>
<gene>
    <name evidence="5" type="ORF">PACLA_8A046575</name>
</gene>
<accession>A0A7D9E948</accession>
<proteinExistence type="predicted"/>
<dbReference type="Pfam" id="PF00385">
    <property type="entry name" value="Chromo"/>
    <property type="match status" value="1"/>
</dbReference>
<dbReference type="PROSITE" id="PS00598">
    <property type="entry name" value="CHROMO_1"/>
    <property type="match status" value="1"/>
</dbReference>
<dbReference type="GO" id="GO:0005634">
    <property type="term" value="C:nucleus"/>
    <property type="evidence" value="ECO:0007669"/>
    <property type="project" value="UniProtKB-SubCell"/>
</dbReference>
<keyword evidence="4" id="KW-1133">Transmembrane helix</keyword>
<keyword evidence="4" id="KW-0812">Transmembrane</keyword>
<feature type="transmembrane region" description="Helical" evidence="4">
    <location>
        <begin position="151"/>
        <end position="170"/>
    </location>
</feature>
<dbReference type="EMBL" id="CACRXK020004707">
    <property type="protein sequence ID" value="CAB4003726.1"/>
    <property type="molecule type" value="Genomic_DNA"/>
</dbReference>
<dbReference type="InterPro" id="IPR023780">
    <property type="entry name" value="Chromo_domain"/>
</dbReference>
<evidence type="ECO:0000313" key="6">
    <source>
        <dbReference type="Proteomes" id="UP001152795"/>
    </source>
</evidence>
<keyword evidence="2" id="KW-0539">Nucleus</keyword>
<keyword evidence="6" id="KW-1185">Reference proteome</keyword>
<comment type="subcellular location">
    <subcellularLocation>
        <location evidence="1">Nucleus</location>
    </subcellularLocation>
</comment>
<dbReference type="OrthoDB" id="340605at2759"/>
<dbReference type="InterPro" id="IPR023779">
    <property type="entry name" value="Chromodomain_CS"/>
</dbReference>
<protein>
    <submittedName>
        <fullName evidence="5">Uncharacterized protein</fullName>
    </submittedName>
</protein>
<reference evidence="5" key="1">
    <citation type="submission" date="2020-04" db="EMBL/GenBank/DDBJ databases">
        <authorList>
            <person name="Alioto T."/>
            <person name="Alioto T."/>
            <person name="Gomez Garrido J."/>
        </authorList>
    </citation>
    <scope>NUCLEOTIDE SEQUENCE</scope>
    <source>
        <strain evidence="5">A484AB</strain>
    </source>
</reference>
<evidence type="ECO:0000256" key="4">
    <source>
        <dbReference type="SAM" id="Phobius"/>
    </source>
</evidence>
<dbReference type="InterPro" id="IPR017984">
    <property type="entry name" value="Chromo_dom_subgr"/>
</dbReference>
<comment type="caution">
    <text evidence="5">The sequence shown here is derived from an EMBL/GenBank/DDBJ whole genome shotgun (WGS) entry which is preliminary data.</text>
</comment>
<dbReference type="Gene3D" id="2.40.50.40">
    <property type="match status" value="1"/>
</dbReference>
<dbReference type="PROSITE" id="PS50013">
    <property type="entry name" value="CHROMO_2"/>
    <property type="match status" value="1"/>
</dbReference>
<dbReference type="PRINTS" id="PR00504">
    <property type="entry name" value="CHROMODOMAIN"/>
</dbReference>
<dbReference type="AlphaFoldDB" id="A0A7D9E948"/>
<evidence type="ECO:0000256" key="3">
    <source>
        <dbReference type="SAM" id="MobiDB-lite"/>
    </source>
</evidence>
<evidence type="ECO:0000256" key="1">
    <source>
        <dbReference type="ARBA" id="ARBA00004123"/>
    </source>
</evidence>
<organism evidence="5 6">
    <name type="scientific">Paramuricea clavata</name>
    <name type="common">Red gorgonian</name>
    <name type="synonym">Violescent sea-whip</name>
    <dbReference type="NCBI Taxonomy" id="317549"/>
    <lineage>
        <taxon>Eukaryota</taxon>
        <taxon>Metazoa</taxon>
        <taxon>Cnidaria</taxon>
        <taxon>Anthozoa</taxon>
        <taxon>Octocorallia</taxon>
        <taxon>Malacalcyonacea</taxon>
        <taxon>Plexauridae</taxon>
        <taxon>Paramuricea</taxon>
    </lineage>
</organism>